<keyword evidence="3 4" id="KW-0175">Coiled coil</keyword>
<dbReference type="EMBL" id="JBHTEE010000001">
    <property type="protein sequence ID" value="MFC7605389.1"/>
    <property type="molecule type" value="Genomic_DNA"/>
</dbReference>
<dbReference type="PANTHER" id="PTHR32347">
    <property type="entry name" value="EFFLUX SYSTEM COMPONENT YKNX-RELATED"/>
    <property type="match status" value="1"/>
</dbReference>
<proteinExistence type="inferred from homology"/>
<feature type="domain" description="CusB-like beta-barrel" evidence="6">
    <location>
        <begin position="465"/>
        <end position="539"/>
    </location>
</feature>
<dbReference type="InterPro" id="IPR058792">
    <property type="entry name" value="Beta-barrel_RND_2"/>
</dbReference>
<feature type="coiled-coil region" evidence="4">
    <location>
        <begin position="404"/>
        <end position="431"/>
    </location>
</feature>
<evidence type="ECO:0000256" key="1">
    <source>
        <dbReference type="ARBA" id="ARBA00004196"/>
    </source>
</evidence>
<feature type="compositionally biased region" description="Low complexity" evidence="5">
    <location>
        <begin position="119"/>
        <end position="142"/>
    </location>
</feature>
<evidence type="ECO:0000256" key="2">
    <source>
        <dbReference type="ARBA" id="ARBA00009477"/>
    </source>
</evidence>
<feature type="region of interest" description="Disordered" evidence="5">
    <location>
        <begin position="599"/>
        <end position="619"/>
    </location>
</feature>
<evidence type="ECO:0000313" key="7">
    <source>
        <dbReference type="EMBL" id="MFC7605389.1"/>
    </source>
</evidence>
<feature type="compositionally biased region" description="Pro residues" evidence="5">
    <location>
        <begin position="182"/>
        <end position="191"/>
    </location>
</feature>
<dbReference type="Gene3D" id="2.40.420.20">
    <property type="match status" value="1"/>
</dbReference>
<name>A0ABW2TAA7_9ACTN</name>
<dbReference type="Gene3D" id="2.40.50.100">
    <property type="match status" value="1"/>
</dbReference>
<keyword evidence="8" id="KW-1185">Reference proteome</keyword>
<accession>A0ABW2TAA7</accession>
<feature type="compositionally biased region" description="Low complexity" evidence="5">
    <location>
        <begin position="297"/>
        <end position="376"/>
    </location>
</feature>
<organism evidence="7 8">
    <name type="scientific">Streptosporangium amethystogenes subsp. fukuiense</name>
    <dbReference type="NCBI Taxonomy" id="698418"/>
    <lineage>
        <taxon>Bacteria</taxon>
        <taxon>Bacillati</taxon>
        <taxon>Actinomycetota</taxon>
        <taxon>Actinomycetes</taxon>
        <taxon>Streptosporangiales</taxon>
        <taxon>Streptosporangiaceae</taxon>
        <taxon>Streptosporangium</taxon>
    </lineage>
</organism>
<feature type="region of interest" description="Disordered" evidence="5">
    <location>
        <begin position="284"/>
        <end position="403"/>
    </location>
</feature>
<feature type="compositionally biased region" description="Low complexity" evidence="5">
    <location>
        <begin position="237"/>
        <end position="254"/>
    </location>
</feature>
<feature type="compositionally biased region" description="Polar residues" evidence="5">
    <location>
        <begin position="144"/>
        <end position="153"/>
    </location>
</feature>
<sequence>MRPTHLSKNLRVGGLALAALVLVGAGAVVVLDGGSDQAPRVELASARRGTVTAAVSAAGNTVDDGTRDLAFGGSGTVTKVYVKAGDKVGKGDVLARIGSAPARERYAAAKAQLAAAEEALEEAGNTTGSTTGSTAGDATVGVPQRQQPTQSRTGTDRSDPTGQTGCEPTATRPPGAGATPTPTGPSAPAPEPTGTEREVRVVPAAGVAPAGYRLMTAPVTPTPVPDPARSSTPAALTRTSPVTPTATPTPSAAGRPGGDSPQPAPTVTVTVTAAPTVTVTATATVTVTARPDGGGPSATSEPTPTSRPSGPTTGPDGPAGPTAHPGPTAAPTGTAGPTATARPTTVRTPTPGPTGCPTQKPGANTGADAGANTGADRNSGQAAKQGTAPNTGQSGGAGRGTLSVEQAEARVKQARAELTDAREELAGVRIVAPADGTVMSVAGAVGDSAGTGTFLTLGDLDELQVEALFTESDIGSLELGQQAAITLATRQGERYTGTVTGIAPTATTTDRLVRYGVTIAFDEPPADLMVGQTASVTVTVARSAEALYVPAQAVRTSAGVSRVTVQGGVERVVETGVRGDQYIEITSGLAENDRVVMPGGAAGGEFPDSSWPEAGAGAR</sequence>
<dbReference type="InterPro" id="IPR050465">
    <property type="entry name" value="UPF0194_transport"/>
</dbReference>
<protein>
    <submittedName>
        <fullName evidence="7">Efflux RND transporter periplasmic adaptor subunit</fullName>
    </submittedName>
</protein>
<dbReference type="Proteomes" id="UP001596514">
    <property type="component" value="Unassembled WGS sequence"/>
</dbReference>
<evidence type="ECO:0000256" key="3">
    <source>
        <dbReference type="ARBA" id="ARBA00023054"/>
    </source>
</evidence>
<feature type="region of interest" description="Disordered" evidence="5">
    <location>
        <begin position="216"/>
        <end position="266"/>
    </location>
</feature>
<dbReference type="SUPFAM" id="SSF111369">
    <property type="entry name" value="HlyD-like secretion proteins"/>
    <property type="match status" value="2"/>
</dbReference>
<comment type="caution">
    <text evidence="7">The sequence shown here is derived from an EMBL/GenBank/DDBJ whole genome shotgun (WGS) entry which is preliminary data.</text>
</comment>
<comment type="similarity">
    <text evidence="2">Belongs to the membrane fusion protein (MFP) (TC 8.A.1) family.</text>
</comment>
<dbReference type="Pfam" id="PF25954">
    <property type="entry name" value="Beta-barrel_RND_2"/>
    <property type="match status" value="1"/>
</dbReference>
<gene>
    <name evidence="7" type="ORF">ACFQVD_35345</name>
</gene>
<comment type="subcellular location">
    <subcellularLocation>
        <location evidence="1">Cell envelope</location>
    </subcellularLocation>
</comment>
<dbReference type="NCBIfam" id="TIGR01730">
    <property type="entry name" value="RND_mfp"/>
    <property type="match status" value="1"/>
</dbReference>
<evidence type="ECO:0000256" key="5">
    <source>
        <dbReference type="SAM" id="MobiDB-lite"/>
    </source>
</evidence>
<evidence type="ECO:0000259" key="6">
    <source>
        <dbReference type="Pfam" id="PF25954"/>
    </source>
</evidence>
<feature type="region of interest" description="Disordered" evidence="5">
    <location>
        <begin position="119"/>
        <end position="199"/>
    </location>
</feature>
<dbReference type="RefSeq" id="WP_386273177.1">
    <property type="nucleotide sequence ID" value="NZ_JBHSIJ010000002.1"/>
</dbReference>
<evidence type="ECO:0000256" key="4">
    <source>
        <dbReference type="SAM" id="Coils"/>
    </source>
</evidence>
<evidence type="ECO:0000313" key="8">
    <source>
        <dbReference type="Proteomes" id="UP001596514"/>
    </source>
</evidence>
<dbReference type="Gene3D" id="2.40.30.170">
    <property type="match status" value="1"/>
</dbReference>
<reference evidence="8" key="1">
    <citation type="journal article" date="2019" name="Int. J. Syst. Evol. Microbiol.">
        <title>The Global Catalogue of Microorganisms (GCM) 10K type strain sequencing project: providing services to taxonomists for standard genome sequencing and annotation.</title>
        <authorList>
            <consortium name="The Broad Institute Genomics Platform"/>
            <consortium name="The Broad Institute Genome Sequencing Center for Infectious Disease"/>
            <person name="Wu L."/>
            <person name="Ma J."/>
        </authorList>
    </citation>
    <scope>NUCLEOTIDE SEQUENCE [LARGE SCALE GENOMIC DNA]</scope>
    <source>
        <strain evidence="8">JCM 10083</strain>
    </source>
</reference>
<feature type="compositionally biased region" description="Polar residues" evidence="5">
    <location>
        <begin position="378"/>
        <end position="392"/>
    </location>
</feature>
<feature type="compositionally biased region" description="Low complexity" evidence="5">
    <location>
        <begin position="168"/>
        <end position="181"/>
    </location>
</feature>
<dbReference type="InterPro" id="IPR006143">
    <property type="entry name" value="RND_pump_MFP"/>
</dbReference>